<keyword evidence="4" id="KW-1185">Reference proteome</keyword>
<dbReference type="SMART" id="SM00409">
    <property type="entry name" value="IG"/>
    <property type="match status" value="1"/>
</dbReference>
<evidence type="ECO:0000256" key="1">
    <source>
        <dbReference type="SAM" id="SignalP"/>
    </source>
</evidence>
<evidence type="ECO:0000313" key="3">
    <source>
        <dbReference type="EMBL" id="TKS81044.1"/>
    </source>
</evidence>
<proteinExistence type="predicted"/>
<organism evidence="3 4">
    <name type="scientific">Collichthys lucidus</name>
    <name type="common">Big head croaker</name>
    <name type="synonym">Sciaena lucida</name>
    <dbReference type="NCBI Taxonomy" id="240159"/>
    <lineage>
        <taxon>Eukaryota</taxon>
        <taxon>Metazoa</taxon>
        <taxon>Chordata</taxon>
        <taxon>Craniata</taxon>
        <taxon>Vertebrata</taxon>
        <taxon>Euteleostomi</taxon>
        <taxon>Actinopterygii</taxon>
        <taxon>Neopterygii</taxon>
        <taxon>Teleostei</taxon>
        <taxon>Neoteleostei</taxon>
        <taxon>Acanthomorphata</taxon>
        <taxon>Eupercaria</taxon>
        <taxon>Sciaenidae</taxon>
        <taxon>Collichthys</taxon>
    </lineage>
</organism>
<evidence type="ECO:0000313" key="4">
    <source>
        <dbReference type="Proteomes" id="UP000298787"/>
    </source>
</evidence>
<feature type="domain" description="Immunoglobulin" evidence="2">
    <location>
        <begin position="28"/>
        <end position="118"/>
    </location>
</feature>
<evidence type="ECO:0000259" key="2">
    <source>
        <dbReference type="SMART" id="SM00409"/>
    </source>
</evidence>
<dbReference type="SUPFAM" id="SSF48726">
    <property type="entry name" value="Immunoglobulin"/>
    <property type="match status" value="1"/>
</dbReference>
<dbReference type="InterPro" id="IPR013783">
    <property type="entry name" value="Ig-like_fold"/>
</dbReference>
<name>A0A4U5V054_COLLU</name>
<accession>A0A4U5V054</accession>
<reference evidence="3 4" key="1">
    <citation type="submission" date="2019-01" db="EMBL/GenBank/DDBJ databases">
        <title>Genome Assembly of Collichthys lucidus.</title>
        <authorList>
            <person name="Cai M."/>
            <person name="Xiao S."/>
        </authorList>
    </citation>
    <scope>NUCLEOTIDE SEQUENCE [LARGE SCALE GENOMIC DNA]</scope>
    <source>
        <strain evidence="3">JT15FE1705JMU</strain>
        <tissue evidence="3">Muscle</tissue>
    </source>
</reference>
<dbReference type="InterPro" id="IPR003599">
    <property type="entry name" value="Ig_sub"/>
</dbReference>
<dbReference type="Gene3D" id="2.60.40.10">
    <property type="entry name" value="Immunoglobulins"/>
    <property type="match status" value="1"/>
</dbReference>
<gene>
    <name evidence="3" type="ORF">D9C73_015148</name>
</gene>
<feature type="signal peptide" evidence="1">
    <location>
        <begin position="1"/>
        <end position="21"/>
    </location>
</feature>
<dbReference type="EMBL" id="CM014090">
    <property type="protein sequence ID" value="TKS81044.1"/>
    <property type="molecule type" value="Genomic_DNA"/>
</dbReference>
<dbReference type="InterPro" id="IPR036179">
    <property type="entry name" value="Ig-like_dom_sf"/>
</dbReference>
<dbReference type="AlphaFoldDB" id="A0A4U5V054"/>
<protein>
    <recommendedName>
        <fullName evidence="2">Immunoglobulin domain-containing protein</fullName>
    </recommendedName>
</protein>
<feature type="chain" id="PRO_5020216021" description="Immunoglobulin domain-containing protein" evidence="1">
    <location>
        <begin position="22"/>
        <end position="164"/>
    </location>
</feature>
<dbReference type="Proteomes" id="UP000298787">
    <property type="component" value="Chromosome 13"/>
</dbReference>
<keyword evidence="1" id="KW-0732">Signal</keyword>
<sequence>MLIHIHLTLLFLWVTKDFVSSVNMKMPIDFLTVALGDSLTLNCTYNCSSGFVRGCWSKVLDNSGCHGTRVSQGTVCTVSLQLSNLSTEDIKNYTCYTEDTDDIRLPQKTERIVLLRLQGQTKAPNFTVTPKTETKNADRLHVLQAREVSRKMSTNSEYAVITYA</sequence>